<gene>
    <name evidence="10" type="ORF">BSL78_08235</name>
</gene>
<evidence type="ECO:0000256" key="3">
    <source>
        <dbReference type="ARBA" id="ARBA00022448"/>
    </source>
</evidence>
<name>A0A2G8L3P7_STIJA</name>
<dbReference type="OrthoDB" id="756301at2759"/>
<accession>A0A2G8L3P7</accession>
<keyword evidence="4 8" id="KW-0812">Transmembrane</keyword>
<evidence type="ECO:0000256" key="2">
    <source>
        <dbReference type="ARBA" id="ARBA00006375"/>
    </source>
</evidence>
<keyword evidence="3 9" id="KW-0813">Transport</keyword>
<feature type="repeat" description="Solcar" evidence="8">
    <location>
        <begin position="1"/>
        <end position="74"/>
    </location>
</feature>
<evidence type="ECO:0000256" key="8">
    <source>
        <dbReference type="PROSITE-ProRule" id="PRU00282"/>
    </source>
</evidence>
<dbReference type="InterPro" id="IPR023395">
    <property type="entry name" value="MCP_dom_sf"/>
</dbReference>
<dbReference type="InterPro" id="IPR018108">
    <property type="entry name" value="MCP_transmembrane"/>
</dbReference>
<dbReference type="PROSITE" id="PS50920">
    <property type="entry name" value="SOLCAR"/>
    <property type="match status" value="3"/>
</dbReference>
<dbReference type="AlphaFoldDB" id="A0A2G8L3P7"/>
<keyword evidence="7 8" id="KW-0472">Membrane</keyword>
<comment type="caution">
    <text evidence="10">The sequence shown here is derived from an EMBL/GenBank/DDBJ whole genome shotgun (WGS) entry which is preliminary data.</text>
</comment>
<evidence type="ECO:0000256" key="5">
    <source>
        <dbReference type="ARBA" id="ARBA00022737"/>
    </source>
</evidence>
<dbReference type="STRING" id="307972.A0A2G8L3P7"/>
<reference evidence="10 11" key="1">
    <citation type="journal article" date="2017" name="PLoS Biol.">
        <title>The sea cucumber genome provides insights into morphological evolution and visceral regeneration.</title>
        <authorList>
            <person name="Zhang X."/>
            <person name="Sun L."/>
            <person name="Yuan J."/>
            <person name="Sun Y."/>
            <person name="Gao Y."/>
            <person name="Zhang L."/>
            <person name="Li S."/>
            <person name="Dai H."/>
            <person name="Hamel J.F."/>
            <person name="Liu C."/>
            <person name="Yu Y."/>
            <person name="Liu S."/>
            <person name="Lin W."/>
            <person name="Guo K."/>
            <person name="Jin S."/>
            <person name="Xu P."/>
            <person name="Storey K.B."/>
            <person name="Huan P."/>
            <person name="Zhang T."/>
            <person name="Zhou Y."/>
            <person name="Zhang J."/>
            <person name="Lin C."/>
            <person name="Li X."/>
            <person name="Xing L."/>
            <person name="Huo D."/>
            <person name="Sun M."/>
            <person name="Wang L."/>
            <person name="Mercier A."/>
            <person name="Li F."/>
            <person name="Yang H."/>
            <person name="Xiang J."/>
        </authorList>
    </citation>
    <scope>NUCLEOTIDE SEQUENCE [LARGE SCALE GENOMIC DNA]</scope>
    <source>
        <strain evidence="10">Shaxun</strain>
        <tissue evidence="10">Muscle</tissue>
    </source>
</reference>
<dbReference type="InterPro" id="IPR050391">
    <property type="entry name" value="Mito_Metabolite_Transporter"/>
</dbReference>
<evidence type="ECO:0000256" key="7">
    <source>
        <dbReference type="ARBA" id="ARBA00023136"/>
    </source>
</evidence>
<dbReference type="GO" id="GO:0016020">
    <property type="term" value="C:membrane"/>
    <property type="evidence" value="ECO:0007669"/>
    <property type="project" value="UniProtKB-SubCell"/>
</dbReference>
<evidence type="ECO:0000256" key="1">
    <source>
        <dbReference type="ARBA" id="ARBA00004141"/>
    </source>
</evidence>
<comment type="similarity">
    <text evidence="2 9">Belongs to the mitochondrial carrier (TC 2.A.29) family.</text>
</comment>
<dbReference type="Gene3D" id="1.50.40.10">
    <property type="entry name" value="Mitochondrial carrier domain"/>
    <property type="match status" value="1"/>
</dbReference>
<keyword evidence="6" id="KW-1133">Transmembrane helix</keyword>
<evidence type="ECO:0000313" key="10">
    <source>
        <dbReference type="EMBL" id="PIK54858.1"/>
    </source>
</evidence>
<evidence type="ECO:0000313" key="11">
    <source>
        <dbReference type="Proteomes" id="UP000230750"/>
    </source>
</evidence>
<comment type="subcellular location">
    <subcellularLocation>
        <location evidence="1">Membrane</location>
        <topology evidence="1">Multi-pass membrane protein</topology>
    </subcellularLocation>
</comment>
<organism evidence="10 11">
    <name type="scientific">Stichopus japonicus</name>
    <name type="common">Sea cucumber</name>
    <dbReference type="NCBI Taxonomy" id="307972"/>
    <lineage>
        <taxon>Eukaryota</taxon>
        <taxon>Metazoa</taxon>
        <taxon>Echinodermata</taxon>
        <taxon>Eleutherozoa</taxon>
        <taxon>Echinozoa</taxon>
        <taxon>Holothuroidea</taxon>
        <taxon>Aspidochirotacea</taxon>
        <taxon>Aspidochirotida</taxon>
        <taxon>Stichopodidae</taxon>
        <taxon>Apostichopus</taxon>
    </lineage>
</organism>
<feature type="repeat" description="Solcar" evidence="8">
    <location>
        <begin position="196"/>
        <end position="253"/>
    </location>
</feature>
<dbReference type="Pfam" id="PF00153">
    <property type="entry name" value="Mito_carr"/>
    <property type="match status" value="3"/>
</dbReference>
<dbReference type="PANTHER" id="PTHR45618">
    <property type="entry name" value="MITOCHONDRIAL DICARBOXYLATE CARRIER-RELATED"/>
    <property type="match status" value="1"/>
</dbReference>
<protein>
    <submittedName>
        <fullName evidence="10">Putative kidney mitochondrial carrier protein 1</fullName>
    </submittedName>
</protein>
<dbReference type="EMBL" id="MRZV01000232">
    <property type="protein sequence ID" value="PIK54858.1"/>
    <property type="molecule type" value="Genomic_DNA"/>
</dbReference>
<feature type="repeat" description="Solcar" evidence="8">
    <location>
        <begin position="82"/>
        <end position="187"/>
    </location>
</feature>
<evidence type="ECO:0000256" key="9">
    <source>
        <dbReference type="RuleBase" id="RU000488"/>
    </source>
</evidence>
<evidence type="ECO:0000256" key="4">
    <source>
        <dbReference type="ARBA" id="ARBA00022692"/>
    </source>
</evidence>
<dbReference type="Proteomes" id="UP000230750">
    <property type="component" value="Unassembled WGS sequence"/>
</dbReference>
<sequence>TFPLDLTKTRLQVQGQQFEANFKSVKYRGMLHAMRVIASEEGFGALYFGIRPALLRQASYGTLKIGCYHMFKRLTVENPEDETLLVNVICGVSAGILSSAVCTPTDVLKDVQSFFFLCQEVGISAVGVWYGCRLKELASALLAVHSFAIIFQEEGPRGLWRGVVPTAQRAAIVAGVELPVYDFTKKQLIQRKILSDNIYTHLAASFMAGLTGAIASNPVDVIRTRLMNQKNFRRSIDEIPEVMHFKYKNLLTV</sequence>
<feature type="non-terminal residue" evidence="10">
    <location>
        <position position="1"/>
    </location>
</feature>
<proteinExistence type="inferred from homology"/>
<keyword evidence="5" id="KW-0677">Repeat</keyword>
<keyword evidence="11" id="KW-1185">Reference proteome</keyword>
<evidence type="ECO:0000256" key="6">
    <source>
        <dbReference type="ARBA" id="ARBA00022989"/>
    </source>
</evidence>
<dbReference type="SUPFAM" id="SSF103506">
    <property type="entry name" value="Mitochondrial carrier"/>
    <property type="match status" value="1"/>
</dbReference>